<dbReference type="InterPro" id="IPR002716">
    <property type="entry name" value="PIN_dom"/>
</dbReference>
<comment type="caution">
    <text evidence="10">The sequence shown here is derived from an EMBL/GenBank/DDBJ whole genome shotgun (WGS) entry which is preliminary data.</text>
</comment>
<evidence type="ECO:0000256" key="6">
    <source>
        <dbReference type="ARBA" id="ARBA00022842"/>
    </source>
</evidence>
<keyword evidence="8" id="KW-0800">Toxin</keyword>
<keyword evidence="11" id="KW-1185">Reference proteome</keyword>
<dbReference type="HAMAP" id="MF_00265">
    <property type="entry name" value="VapC_Nob1"/>
    <property type="match status" value="1"/>
</dbReference>
<dbReference type="CDD" id="cd18746">
    <property type="entry name" value="PIN_VapC4-5_FitB-like"/>
    <property type="match status" value="1"/>
</dbReference>
<evidence type="ECO:0000313" key="10">
    <source>
        <dbReference type="EMBL" id="MFC3529835.1"/>
    </source>
</evidence>
<evidence type="ECO:0000256" key="5">
    <source>
        <dbReference type="ARBA" id="ARBA00022801"/>
    </source>
</evidence>
<dbReference type="RefSeq" id="WP_374427690.1">
    <property type="nucleotide sequence ID" value="NZ_JBHRXJ010000015.1"/>
</dbReference>
<evidence type="ECO:0000256" key="1">
    <source>
        <dbReference type="ARBA" id="ARBA00001946"/>
    </source>
</evidence>
<keyword evidence="2 8" id="KW-1277">Toxin-antitoxin system</keyword>
<dbReference type="InterPro" id="IPR022907">
    <property type="entry name" value="VapC_family"/>
</dbReference>
<dbReference type="Pfam" id="PF01850">
    <property type="entry name" value="PIN"/>
    <property type="match status" value="1"/>
</dbReference>
<keyword evidence="4 8" id="KW-0479">Metal-binding</keyword>
<reference evidence="11" key="1">
    <citation type="journal article" date="2019" name="Int. J. Syst. Evol. Microbiol.">
        <title>The Global Catalogue of Microorganisms (GCM) 10K type strain sequencing project: providing services to taxonomists for standard genome sequencing and annotation.</title>
        <authorList>
            <consortium name="The Broad Institute Genomics Platform"/>
            <consortium name="The Broad Institute Genome Sequencing Center for Infectious Disease"/>
            <person name="Wu L."/>
            <person name="Ma J."/>
        </authorList>
    </citation>
    <scope>NUCLEOTIDE SEQUENCE [LARGE SCALE GENOMIC DNA]</scope>
    <source>
        <strain evidence="11">KCTC 42899</strain>
    </source>
</reference>
<evidence type="ECO:0000259" key="9">
    <source>
        <dbReference type="Pfam" id="PF01850"/>
    </source>
</evidence>
<dbReference type="Proteomes" id="UP001595721">
    <property type="component" value="Unassembled WGS sequence"/>
</dbReference>
<dbReference type="EC" id="3.1.-.-" evidence="8"/>
<dbReference type="SUPFAM" id="SSF88723">
    <property type="entry name" value="PIN domain-like"/>
    <property type="match status" value="1"/>
</dbReference>
<keyword evidence="5 8" id="KW-0378">Hydrolase</keyword>
<feature type="binding site" evidence="8">
    <location>
        <position position="101"/>
    </location>
    <ligand>
        <name>Mg(2+)</name>
        <dbReference type="ChEBI" id="CHEBI:18420"/>
    </ligand>
</feature>
<dbReference type="InterPro" id="IPR029060">
    <property type="entry name" value="PIN-like_dom_sf"/>
</dbReference>
<evidence type="ECO:0000256" key="3">
    <source>
        <dbReference type="ARBA" id="ARBA00022722"/>
    </source>
</evidence>
<dbReference type="Gene3D" id="3.40.50.1010">
    <property type="entry name" value="5'-nuclease"/>
    <property type="match status" value="1"/>
</dbReference>
<accession>A0ABV7R6N1</accession>
<dbReference type="InterPro" id="IPR050556">
    <property type="entry name" value="Type_II_TA_system_RNase"/>
</dbReference>
<evidence type="ECO:0000256" key="2">
    <source>
        <dbReference type="ARBA" id="ARBA00022649"/>
    </source>
</evidence>
<comment type="function">
    <text evidence="8">Toxic component of a toxin-antitoxin (TA) system. An RNase.</text>
</comment>
<feature type="domain" description="PIN" evidence="9">
    <location>
        <begin position="4"/>
        <end position="119"/>
    </location>
</feature>
<sequence length="135" mass="15169">MMLILDTNVLSALRRPERSPAVLAWLARQREEMLYLSVVTLGEIERGITRQEQQNPPFARDLRDWLNRTVTLFSDRLLPFGPDEARIWGRLSARIGHAGADLLIAATALAQDATVVTGNVADFQPTGCRIEDPFR</sequence>
<protein>
    <recommendedName>
        <fullName evidence="8">Ribonuclease VapC</fullName>
        <shortName evidence="8">RNase VapC</shortName>
        <ecNumber evidence="8">3.1.-.-</ecNumber>
    </recommendedName>
    <alternativeName>
        <fullName evidence="8">Toxin VapC</fullName>
    </alternativeName>
</protein>
<evidence type="ECO:0000256" key="4">
    <source>
        <dbReference type="ARBA" id="ARBA00022723"/>
    </source>
</evidence>
<comment type="similarity">
    <text evidence="7 8">Belongs to the PINc/VapC protein family.</text>
</comment>
<name>A0ABV7R6N1_9RHOB</name>
<comment type="cofactor">
    <cofactor evidence="1 8">
        <name>Mg(2+)</name>
        <dbReference type="ChEBI" id="CHEBI:18420"/>
    </cofactor>
</comment>
<organism evidence="10 11">
    <name type="scientific">Paracoccus mangrovi</name>
    <dbReference type="NCBI Taxonomy" id="1715645"/>
    <lineage>
        <taxon>Bacteria</taxon>
        <taxon>Pseudomonadati</taxon>
        <taxon>Pseudomonadota</taxon>
        <taxon>Alphaproteobacteria</taxon>
        <taxon>Rhodobacterales</taxon>
        <taxon>Paracoccaceae</taxon>
        <taxon>Paracoccus</taxon>
    </lineage>
</organism>
<evidence type="ECO:0000256" key="8">
    <source>
        <dbReference type="HAMAP-Rule" id="MF_00265"/>
    </source>
</evidence>
<evidence type="ECO:0000256" key="7">
    <source>
        <dbReference type="ARBA" id="ARBA00038093"/>
    </source>
</evidence>
<feature type="binding site" evidence="8">
    <location>
        <position position="6"/>
    </location>
    <ligand>
        <name>Mg(2+)</name>
        <dbReference type="ChEBI" id="CHEBI:18420"/>
    </ligand>
</feature>
<proteinExistence type="inferred from homology"/>
<dbReference type="EMBL" id="JBHRXJ010000015">
    <property type="protein sequence ID" value="MFC3529835.1"/>
    <property type="molecule type" value="Genomic_DNA"/>
</dbReference>
<dbReference type="PANTHER" id="PTHR33653:SF1">
    <property type="entry name" value="RIBONUCLEASE VAPC2"/>
    <property type="match status" value="1"/>
</dbReference>
<gene>
    <name evidence="8" type="primary">vapC</name>
    <name evidence="10" type="ORF">ACFOMH_16800</name>
</gene>
<keyword evidence="6 8" id="KW-0460">Magnesium</keyword>
<dbReference type="PANTHER" id="PTHR33653">
    <property type="entry name" value="RIBONUCLEASE VAPC2"/>
    <property type="match status" value="1"/>
</dbReference>
<evidence type="ECO:0000313" key="11">
    <source>
        <dbReference type="Proteomes" id="UP001595721"/>
    </source>
</evidence>
<keyword evidence="3 8" id="KW-0540">Nuclease</keyword>